<evidence type="ECO:0000313" key="5">
    <source>
        <dbReference type="Proteomes" id="UP000188820"/>
    </source>
</evidence>
<evidence type="ECO:0000259" key="3">
    <source>
        <dbReference type="Pfam" id="PF17775"/>
    </source>
</evidence>
<comment type="caution">
    <text evidence="4">The sequence shown here is derived from an EMBL/GenBank/DDBJ whole genome shotgun (WGS) entry which is preliminary data.</text>
</comment>
<evidence type="ECO:0000313" key="4">
    <source>
        <dbReference type="EMBL" id="OOF69897.1"/>
    </source>
</evidence>
<evidence type="ECO:0000256" key="1">
    <source>
        <dbReference type="ARBA" id="ARBA00010839"/>
    </source>
</evidence>
<dbReference type="InterPro" id="IPR004027">
    <property type="entry name" value="SEC_C_motif"/>
</dbReference>
<dbReference type="PANTHER" id="PTHR33747">
    <property type="entry name" value="UPF0225 PROTEIN SCO1677"/>
    <property type="match status" value="1"/>
</dbReference>
<comment type="similarity">
    <text evidence="1 2">Belongs to the UPF0225 family.</text>
</comment>
<dbReference type="NCBIfam" id="NF002486">
    <property type="entry name" value="PRK01752.1"/>
    <property type="match status" value="1"/>
</dbReference>
<name>A0ABX3L1C0_9PAST</name>
<dbReference type="Gene3D" id="3.10.450.50">
    <property type="match status" value="1"/>
</dbReference>
<dbReference type="SUPFAM" id="SSF103642">
    <property type="entry name" value="Sec-C motif"/>
    <property type="match status" value="1"/>
</dbReference>
<proteinExistence type="inferred from homology"/>
<evidence type="ECO:0000256" key="2">
    <source>
        <dbReference type="HAMAP-Rule" id="MF_00612"/>
    </source>
</evidence>
<dbReference type="Proteomes" id="UP000188820">
    <property type="component" value="Unassembled WGS sequence"/>
</dbReference>
<feature type="domain" description="YchJ-like middle NTF2-like" evidence="3">
    <location>
        <begin position="34"/>
        <end position="130"/>
    </location>
</feature>
<dbReference type="Pfam" id="PF02810">
    <property type="entry name" value="SEC-C"/>
    <property type="match status" value="2"/>
</dbReference>
<sequence length="158" mass="18272">MTQKSTALLCPCQSEQPYEHCCGKFHQYINYPLSAEQLMRSRYSAYALRNTTYIIETTVPAQQSLLDKSALQNWANSTNWLKLQILNQETLSRTQSAVEFKAFFGTDERPQIHHERSIFVKIAQRWYFIDPTVPLPTNKQPCLCGSGKKFKHCCGEFL</sequence>
<dbReference type="InterPro" id="IPR023006">
    <property type="entry name" value="YchJ-like"/>
</dbReference>
<reference evidence="4 5" key="1">
    <citation type="submission" date="2016-10" db="EMBL/GenBank/DDBJ databases">
        <title>Rodentibacter gen. nov. and new species.</title>
        <authorList>
            <person name="Christensen H."/>
        </authorList>
    </citation>
    <scope>NUCLEOTIDE SEQUENCE [LARGE SCALE GENOMIC DNA]</scope>
    <source>
        <strain evidence="4 5">1998236014</strain>
    </source>
</reference>
<keyword evidence="5" id="KW-1185">Reference proteome</keyword>
<organism evidence="4 5">
    <name type="scientific">Rodentibacter caecimuris</name>
    <dbReference type="NCBI Taxonomy" id="1796644"/>
    <lineage>
        <taxon>Bacteria</taxon>
        <taxon>Pseudomonadati</taxon>
        <taxon>Pseudomonadota</taxon>
        <taxon>Gammaproteobacteria</taxon>
        <taxon>Pasteurellales</taxon>
        <taxon>Pasteurellaceae</taxon>
        <taxon>Rodentibacter</taxon>
    </lineage>
</organism>
<dbReference type="RefSeq" id="WP_077463087.1">
    <property type="nucleotide sequence ID" value="NZ_MLAA01000021.1"/>
</dbReference>
<protein>
    <recommendedName>
        <fullName evidence="2">UPF0225 protein BKG89_05000</fullName>
    </recommendedName>
</protein>
<dbReference type="Pfam" id="PF17775">
    <property type="entry name" value="YchJ_M-like"/>
    <property type="match status" value="1"/>
</dbReference>
<dbReference type="HAMAP" id="MF_00612">
    <property type="entry name" value="UPF0225"/>
    <property type="match status" value="1"/>
</dbReference>
<accession>A0ABX3L1C0</accession>
<dbReference type="InterPro" id="IPR048469">
    <property type="entry name" value="YchJ-like_M"/>
</dbReference>
<dbReference type="EMBL" id="MLAA01000021">
    <property type="protein sequence ID" value="OOF69897.1"/>
    <property type="molecule type" value="Genomic_DNA"/>
</dbReference>
<gene>
    <name evidence="4" type="ORF">BKG89_05000</name>
</gene>
<dbReference type="PANTHER" id="PTHR33747:SF1">
    <property type="entry name" value="ADENYLATE CYCLASE-ASSOCIATED CAP C-TERMINAL DOMAIN-CONTAINING PROTEIN"/>
    <property type="match status" value="1"/>
</dbReference>
<dbReference type="InterPro" id="IPR032710">
    <property type="entry name" value="NTF2-like_dom_sf"/>
</dbReference>
<dbReference type="SUPFAM" id="SSF54427">
    <property type="entry name" value="NTF2-like"/>
    <property type="match status" value="1"/>
</dbReference>